<sequence length="148" mass="17024">MIRLSTVLVVLMLFSDLFGYSSPLVPKPGRMIRKTALTDIHIYGSITCKYGSGPAITFIQLWEQDLFEDWDDHLPETVFLDQTTYPFKYDVKGTVDGDEFPSHTYDFYLWAEHNCTSDRHTVRSKVYDFSWSTSQTSIGLGVSFRLSD</sequence>
<dbReference type="KEGG" id="crq:GCK72_022094"/>
<dbReference type="CTD" id="9809698"/>
<proteinExistence type="predicted"/>
<keyword evidence="1" id="KW-0732">Signal</keyword>
<reference evidence="2 3" key="1">
    <citation type="submission" date="2019-12" db="EMBL/GenBank/DDBJ databases">
        <title>Chromosome-level assembly of the Caenorhabditis remanei genome.</title>
        <authorList>
            <person name="Teterina A.A."/>
            <person name="Willis J.H."/>
            <person name="Phillips P.C."/>
        </authorList>
    </citation>
    <scope>NUCLEOTIDE SEQUENCE [LARGE SCALE GENOMIC DNA]</scope>
    <source>
        <strain evidence="2 3">PX506</strain>
        <tissue evidence="2">Whole organism</tissue>
    </source>
</reference>
<accession>A0A6A5FSU3</accession>
<protein>
    <submittedName>
        <fullName evidence="2">Uncharacterized protein</fullName>
    </submittedName>
</protein>
<organism evidence="2 3">
    <name type="scientific">Caenorhabditis remanei</name>
    <name type="common">Caenorhabditis vulgaris</name>
    <dbReference type="NCBI Taxonomy" id="31234"/>
    <lineage>
        <taxon>Eukaryota</taxon>
        <taxon>Metazoa</taxon>
        <taxon>Ecdysozoa</taxon>
        <taxon>Nematoda</taxon>
        <taxon>Chromadorea</taxon>
        <taxon>Rhabditida</taxon>
        <taxon>Rhabditina</taxon>
        <taxon>Rhabditomorpha</taxon>
        <taxon>Rhabditoidea</taxon>
        <taxon>Rhabditidae</taxon>
        <taxon>Peloderinae</taxon>
        <taxon>Caenorhabditis</taxon>
    </lineage>
</organism>
<evidence type="ECO:0000313" key="2">
    <source>
        <dbReference type="EMBL" id="KAF1745647.1"/>
    </source>
</evidence>
<dbReference type="Proteomes" id="UP000483820">
    <property type="component" value="Chromosome X"/>
</dbReference>
<evidence type="ECO:0000313" key="3">
    <source>
        <dbReference type="Proteomes" id="UP000483820"/>
    </source>
</evidence>
<feature type="chain" id="PRO_5025389551" evidence="1">
    <location>
        <begin position="20"/>
        <end position="148"/>
    </location>
</feature>
<dbReference type="AlphaFoldDB" id="A0A6A5FSU3"/>
<gene>
    <name evidence="2" type="ORF">GCK72_022094</name>
</gene>
<feature type="signal peptide" evidence="1">
    <location>
        <begin position="1"/>
        <end position="19"/>
    </location>
</feature>
<comment type="caution">
    <text evidence="2">The sequence shown here is derived from an EMBL/GenBank/DDBJ whole genome shotgun (WGS) entry which is preliminary data.</text>
</comment>
<dbReference type="GeneID" id="9809698"/>
<evidence type="ECO:0000256" key="1">
    <source>
        <dbReference type="SAM" id="SignalP"/>
    </source>
</evidence>
<dbReference type="RefSeq" id="XP_053578218.1">
    <property type="nucleotide sequence ID" value="XM_053734652.1"/>
</dbReference>
<name>A0A6A5FSU3_CAERE</name>
<dbReference type="EMBL" id="WUAV01000006">
    <property type="protein sequence ID" value="KAF1745647.1"/>
    <property type="molecule type" value="Genomic_DNA"/>
</dbReference>